<evidence type="ECO:0000256" key="5">
    <source>
        <dbReference type="PIRSR" id="PIRSR000443-1"/>
    </source>
</evidence>
<accession>A0A158IAI1</accession>
<gene>
    <name evidence="7" type="ORF">AWB64_05853</name>
</gene>
<evidence type="ECO:0000256" key="4">
    <source>
        <dbReference type="ARBA" id="ARBA00023315"/>
    </source>
</evidence>
<evidence type="ECO:0000313" key="7">
    <source>
        <dbReference type="EMBL" id="SAL53578.1"/>
    </source>
</evidence>
<organism evidence="7 8">
    <name type="scientific">Caballeronia sordidicola</name>
    <name type="common">Burkholderia sordidicola</name>
    <dbReference type="NCBI Taxonomy" id="196367"/>
    <lineage>
        <taxon>Bacteria</taxon>
        <taxon>Pseudomonadati</taxon>
        <taxon>Pseudomonadota</taxon>
        <taxon>Betaproteobacteria</taxon>
        <taxon>Burkholderiales</taxon>
        <taxon>Burkholderiaceae</taxon>
        <taxon>Caballeronia</taxon>
    </lineage>
</organism>
<proteinExistence type="predicted"/>
<dbReference type="Pfam" id="PF00561">
    <property type="entry name" value="Abhydrolase_1"/>
    <property type="match status" value="1"/>
</dbReference>
<name>A0A158IAI1_CABSO</name>
<dbReference type="InterPro" id="IPR029058">
    <property type="entry name" value="AB_hydrolase_fold"/>
</dbReference>
<keyword evidence="1" id="KW-0028">Amino-acid biosynthesis</keyword>
<protein>
    <submittedName>
        <fullName evidence="7">Homoserine O-acetyltransferase</fullName>
    </submittedName>
</protein>
<dbReference type="AlphaFoldDB" id="A0A158IAI1"/>
<dbReference type="GO" id="GO:0009086">
    <property type="term" value="P:methionine biosynthetic process"/>
    <property type="evidence" value="ECO:0007669"/>
    <property type="project" value="UniProtKB-KW"/>
</dbReference>
<feature type="active site" evidence="5">
    <location>
        <position position="279"/>
    </location>
</feature>
<dbReference type="EMBL" id="FCOC02000031">
    <property type="protein sequence ID" value="SAL53578.1"/>
    <property type="molecule type" value="Genomic_DNA"/>
</dbReference>
<dbReference type="OrthoDB" id="9800754at2"/>
<reference evidence="7 8" key="1">
    <citation type="submission" date="2016-01" db="EMBL/GenBank/DDBJ databases">
        <authorList>
            <person name="Oliw E.H."/>
        </authorList>
    </citation>
    <scope>NUCLEOTIDE SEQUENCE [LARGE SCALE GENOMIC DNA]</scope>
    <source>
        <strain evidence="7">LMG 22029</strain>
    </source>
</reference>
<sequence length="332" mass="36074">MPHPPMQPGWIESAHHECALGAFRLESGECMDELKISYVIHGDLADTSRPVVLGLCAIGSTHHRLDFLIGRERAFDPDKVTIIVADAIGNGLSSSPSNSPKQPGRQFPRFTIRDMVESQMALLGHLGVHSLECVAGASMGGMQALQWGVSYPRFMRSIVALTPMAKTAPWAAAMNHAARLCLEAGSGGAQAWTAIMHIFAMRTPERFARDVPDATNVPGWIAQRAAWLSEQRGDPLDWIYQSWAYDAHDVGMTPGFDGDTERALQSIRARTLIGAPGLDLYNPVEAAEFAAGMIQDCTFLRLPSTSGHLAATDADAHSADFLNREIGRFLAR</sequence>
<dbReference type="PIRSF" id="PIRSF000443">
    <property type="entry name" value="Homoser_Ac_trans"/>
    <property type="match status" value="1"/>
</dbReference>
<dbReference type="Proteomes" id="UP000054893">
    <property type="component" value="Unassembled WGS sequence"/>
</dbReference>
<evidence type="ECO:0000256" key="1">
    <source>
        <dbReference type="ARBA" id="ARBA00022605"/>
    </source>
</evidence>
<dbReference type="Gene3D" id="3.40.50.1820">
    <property type="entry name" value="alpha/beta hydrolase"/>
    <property type="match status" value="1"/>
</dbReference>
<dbReference type="PANTHER" id="PTHR32268">
    <property type="entry name" value="HOMOSERINE O-ACETYLTRANSFERASE"/>
    <property type="match status" value="1"/>
</dbReference>
<keyword evidence="4" id="KW-0012">Acyltransferase</keyword>
<keyword evidence="2 7" id="KW-0808">Transferase</keyword>
<dbReference type="RefSeq" id="WP_060858816.1">
    <property type="nucleotide sequence ID" value="NZ_FCOC02000031.1"/>
</dbReference>
<feature type="active site" evidence="5">
    <location>
        <position position="308"/>
    </location>
</feature>
<feature type="active site" description="Nucleophile" evidence="5">
    <location>
        <position position="138"/>
    </location>
</feature>
<dbReference type="PANTHER" id="PTHR32268:SF11">
    <property type="entry name" value="HOMOSERINE O-ACETYLTRANSFERASE"/>
    <property type="match status" value="1"/>
</dbReference>
<dbReference type="InterPro" id="IPR008220">
    <property type="entry name" value="HAT_MetX-like"/>
</dbReference>
<keyword evidence="3" id="KW-0486">Methionine biosynthesis</keyword>
<dbReference type="GO" id="GO:0016747">
    <property type="term" value="F:acyltransferase activity, transferring groups other than amino-acyl groups"/>
    <property type="evidence" value="ECO:0007669"/>
    <property type="project" value="InterPro"/>
</dbReference>
<evidence type="ECO:0000313" key="8">
    <source>
        <dbReference type="Proteomes" id="UP000054893"/>
    </source>
</evidence>
<evidence type="ECO:0000256" key="2">
    <source>
        <dbReference type="ARBA" id="ARBA00022679"/>
    </source>
</evidence>
<dbReference type="InterPro" id="IPR000073">
    <property type="entry name" value="AB_hydrolase_1"/>
</dbReference>
<evidence type="ECO:0000259" key="6">
    <source>
        <dbReference type="Pfam" id="PF00561"/>
    </source>
</evidence>
<evidence type="ECO:0000256" key="3">
    <source>
        <dbReference type="ARBA" id="ARBA00023167"/>
    </source>
</evidence>
<feature type="domain" description="AB hydrolase-1" evidence="6">
    <location>
        <begin position="75"/>
        <end position="178"/>
    </location>
</feature>
<dbReference type="SUPFAM" id="SSF53474">
    <property type="entry name" value="alpha/beta-Hydrolases"/>
    <property type="match status" value="1"/>
</dbReference>